<evidence type="ECO:0000313" key="3">
    <source>
        <dbReference type="EMBL" id="CEI82662.1"/>
    </source>
</evidence>
<evidence type="ECO:0000256" key="1">
    <source>
        <dbReference type="SAM" id="Phobius"/>
    </source>
</evidence>
<dbReference type="AlphaFoldDB" id="A0A0A1MSW1"/>
<feature type="transmembrane region" description="Helical" evidence="1">
    <location>
        <begin position="33"/>
        <end position="53"/>
    </location>
</feature>
<evidence type="ECO:0000259" key="2">
    <source>
        <dbReference type="Pfam" id="PF01882"/>
    </source>
</evidence>
<gene>
    <name evidence="3" type="ORF">BN997_02545</name>
</gene>
<dbReference type="OrthoDB" id="140416at2"/>
<accession>A0A0A1MSW1</accession>
<proteinExistence type="predicted"/>
<dbReference type="Proteomes" id="UP000040453">
    <property type="component" value="Unassembled WGS sequence"/>
</dbReference>
<feature type="domain" description="DUF58" evidence="2">
    <location>
        <begin position="220"/>
        <end position="388"/>
    </location>
</feature>
<sequence>MKENLRIILRSLGVLTLIVILFCYAMFQGGFVSWFLFYGYLPIGIYQLLFASYPLRAWQIYREIENPVCQAGDEIVVKVHLKRKLPFPLLYCTFEEKFPQSLMKEDTKKAKYLSSQASGQMTVSRRLIRMLFPLFRRNFTFSYSIQSLPRGEHVLDKVTIQTGDIFGFIKKSRDFQVENTFAVYPYEHELRLVSDMESYEQGGVLSNQLQHMNTTVASGAREYAPGDRFAWIDWKQTARKQTMMTKEFDREKSMDILLVHDNFMNGNKNELIYEASIEMSLSFIEKIAKKDYQTSFLSIGERPHVFELGQSEQQMERMKHYLLTARGEQEGSFSIRFREEMAHFHQADIIFLIVTSIDPQFVQAIQEARQRMKHLSIIYIYPEKVLPDTEKHLLEPLRFSGIAVQQLSMEQLAADPVEVIFK</sequence>
<name>A0A0A1MSW1_9BACI</name>
<keyword evidence="1" id="KW-0472">Membrane</keyword>
<dbReference type="RefSeq" id="WP_042532647.1">
    <property type="nucleotide sequence ID" value="NZ_CDGG01000001.1"/>
</dbReference>
<evidence type="ECO:0000313" key="4">
    <source>
        <dbReference type="Proteomes" id="UP000040453"/>
    </source>
</evidence>
<dbReference type="PANTHER" id="PTHR34351">
    <property type="entry name" value="SLR1927 PROTEIN-RELATED"/>
    <property type="match status" value="1"/>
</dbReference>
<dbReference type="EMBL" id="CDGG01000001">
    <property type="protein sequence ID" value="CEI82662.1"/>
    <property type="molecule type" value="Genomic_DNA"/>
</dbReference>
<dbReference type="STRING" id="545501.BN997_02545"/>
<feature type="transmembrane region" description="Helical" evidence="1">
    <location>
        <begin position="7"/>
        <end position="27"/>
    </location>
</feature>
<dbReference type="InterPro" id="IPR002881">
    <property type="entry name" value="DUF58"/>
</dbReference>
<keyword evidence="1" id="KW-1133">Transmembrane helix</keyword>
<protein>
    <recommendedName>
        <fullName evidence="2">DUF58 domain-containing protein</fullName>
    </recommendedName>
</protein>
<dbReference type="Pfam" id="PF01882">
    <property type="entry name" value="DUF58"/>
    <property type="match status" value="1"/>
</dbReference>
<keyword evidence="1" id="KW-0812">Transmembrane</keyword>
<keyword evidence="4" id="KW-1185">Reference proteome</keyword>
<organism evidence="3 4">
    <name type="scientific">Oceanobacillus oncorhynchi</name>
    <dbReference type="NCBI Taxonomy" id="545501"/>
    <lineage>
        <taxon>Bacteria</taxon>
        <taxon>Bacillati</taxon>
        <taxon>Bacillota</taxon>
        <taxon>Bacilli</taxon>
        <taxon>Bacillales</taxon>
        <taxon>Bacillaceae</taxon>
        <taxon>Oceanobacillus</taxon>
    </lineage>
</organism>
<reference evidence="3 4" key="1">
    <citation type="submission" date="2014-11" db="EMBL/GenBank/DDBJ databases">
        <authorList>
            <person name="Urmite Genomes Urmite Genomes"/>
        </authorList>
    </citation>
    <scope>NUCLEOTIDE SEQUENCE [LARGE SCALE GENOMIC DNA]</scope>
    <source>
        <strain evidence="3 4">Oc5</strain>
    </source>
</reference>
<dbReference type="PANTHER" id="PTHR34351:SF2">
    <property type="entry name" value="DUF58 DOMAIN-CONTAINING PROTEIN"/>
    <property type="match status" value="1"/>
</dbReference>